<dbReference type="GO" id="GO:0032259">
    <property type="term" value="P:methylation"/>
    <property type="evidence" value="ECO:0007669"/>
    <property type="project" value="UniProtKB-KW"/>
</dbReference>
<dbReference type="Gene3D" id="3.30.428.10">
    <property type="entry name" value="HIT-like"/>
    <property type="match status" value="1"/>
</dbReference>
<accession>A0ABV8LDF5</accession>
<dbReference type="RefSeq" id="WP_378554473.1">
    <property type="nucleotide sequence ID" value="NZ_JBHSBA010000015.1"/>
</dbReference>
<evidence type="ECO:0000313" key="1">
    <source>
        <dbReference type="EMBL" id="MFC4128698.1"/>
    </source>
</evidence>
<dbReference type="SUPFAM" id="SSF54197">
    <property type="entry name" value="HIT-like"/>
    <property type="match status" value="1"/>
</dbReference>
<keyword evidence="1" id="KW-0489">Methyltransferase</keyword>
<gene>
    <name evidence="1" type="ORF">ACFOW8_27585</name>
</gene>
<keyword evidence="1" id="KW-0808">Transferase</keyword>
<dbReference type="EC" id="2.1.1.-" evidence="1"/>
<dbReference type="EMBL" id="JBHSBA010000015">
    <property type="protein sequence ID" value="MFC4128698.1"/>
    <property type="molecule type" value="Genomic_DNA"/>
</dbReference>
<protein>
    <submittedName>
        <fullName evidence="1">HIT family protein</fullName>
        <ecNumber evidence="1">2.1.1.-</ecNumber>
    </submittedName>
</protein>
<reference evidence="2" key="1">
    <citation type="journal article" date="2019" name="Int. J. Syst. Evol. Microbiol.">
        <title>The Global Catalogue of Microorganisms (GCM) 10K type strain sequencing project: providing services to taxonomists for standard genome sequencing and annotation.</title>
        <authorList>
            <consortium name="The Broad Institute Genomics Platform"/>
            <consortium name="The Broad Institute Genome Sequencing Center for Infectious Disease"/>
            <person name="Wu L."/>
            <person name="Ma J."/>
        </authorList>
    </citation>
    <scope>NUCLEOTIDE SEQUENCE [LARGE SCALE GENOMIC DNA]</scope>
    <source>
        <strain evidence="2">CGMCC 4.7204</strain>
    </source>
</reference>
<dbReference type="InterPro" id="IPR036265">
    <property type="entry name" value="HIT-like_sf"/>
</dbReference>
<keyword evidence="2" id="KW-1185">Reference proteome</keyword>
<name>A0ABV8LDF5_9NOCA</name>
<comment type="caution">
    <text evidence="1">The sequence shown here is derived from an EMBL/GenBank/DDBJ whole genome shotgun (WGS) entry which is preliminary data.</text>
</comment>
<proteinExistence type="predicted"/>
<sequence length="163" mass="17990">MTIDYDATDDWRADRAGTAAAGTNPTVLCRMATGWAVIGDTQQLPGYCVLIYDGAADQLTELPRPERIAFMADLVILGEAVERACRAADPAFLRINYEVLGNTWGHLHGHVHARYRWEPDELRVGPVHLYGATRYAPEYALAARHDQLRTALTVALTEILAEG</sequence>
<organism evidence="1 2">
    <name type="scientific">Nocardia rhizosphaerae</name>
    <dbReference type="NCBI Taxonomy" id="1691571"/>
    <lineage>
        <taxon>Bacteria</taxon>
        <taxon>Bacillati</taxon>
        <taxon>Actinomycetota</taxon>
        <taxon>Actinomycetes</taxon>
        <taxon>Mycobacteriales</taxon>
        <taxon>Nocardiaceae</taxon>
        <taxon>Nocardia</taxon>
    </lineage>
</organism>
<dbReference type="GO" id="GO:0008168">
    <property type="term" value="F:methyltransferase activity"/>
    <property type="evidence" value="ECO:0007669"/>
    <property type="project" value="UniProtKB-KW"/>
</dbReference>
<dbReference type="Proteomes" id="UP001595767">
    <property type="component" value="Unassembled WGS sequence"/>
</dbReference>
<evidence type="ECO:0000313" key="2">
    <source>
        <dbReference type="Proteomes" id="UP001595767"/>
    </source>
</evidence>